<gene>
    <name evidence="2" type="primary">LOC108609354</name>
</gene>
<name>A0ABM1NNT4_DROAR</name>
<accession>A0ABM1NNT4</accession>
<organism evidence="1 2">
    <name type="scientific">Drosophila arizonae</name>
    <name type="common">Fruit fly</name>
    <dbReference type="NCBI Taxonomy" id="7263"/>
    <lineage>
        <taxon>Eukaryota</taxon>
        <taxon>Metazoa</taxon>
        <taxon>Ecdysozoa</taxon>
        <taxon>Arthropoda</taxon>
        <taxon>Hexapoda</taxon>
        <taxon>Insecta</taxon>
        <taxon>Pterygota</taxon>
        <taxon>Neoptera</taxon>
        <taxon>Endopterygota</taxon>
        <taxon>Diptera</taxon>
        <taxon>Brachycera</taxon>
        <taxon>Muscomorpha</taxon>
        <taxon>Ephydroidea</taxon>
        <taxon>Drosophilidae</taxon>
        <taxon>Drosophila</taxon>
    </lineage>
</organism>
<sequence length="426" mass="49011">MNENTIDAEDQQLNYNLQKLYSELCFLIDDQQPVQIAGCSKGGAAKSALQEFNPRVHELAFDSSAPQFEFHRFGCIESRLMGRRQILSSNTDHQKKLKSNAIQYANLLQKENISVELTRDQMKLIELFGNCRERNIVLRLINLFKALHELLNADFPSHQLNSVPSDYVFELPSKHTKPKSLNLRHQVHVVCTKLDRFIGRLRRLLESNRHFDYTKYVECDQLINGTAQGLRILKQFTNVEMRQRNLHLIGRLANENAAQMEIVMEDLQERLKSAHIHVYVFNWEMDLEHRYSATMTASLEEMNKNALALAAAESHADQCRQFSIEEQVLAEHYQLRNVVSCAKEHEDFLTALLNSPENYFPPEIIDLCQPPKIMNNIYLPPLPPVFIDELADGIENMVFGVDILGLAPSSPPRVNHRSHVPKCNRA</sequence>
<dbReference type="GeneID" id="108609354"/>
<reference evidence="1" key="2">
    <citation type="journal article" date="2016" name="G3 (Bethesda)">
        <title>Genome Evolution in Three Species of Cactophilic Drosophila.</title>
        <authorList>
            <person name="Sanchez-Flores A."/>
            <person name="Penazola F."/>
            <person name="Carpinteyro-Ponce J."/>
            <person name="Nazario-Yepiz N."/>
            <person name="Abreu-Goodger C."/>
            <person name="Machado C.A."/>
            <person name="Markow T.A."/>
        </authorList>
    </citation>
    <scope>NUCLEOTIDE SEQUENCE [LARGE SCALE GENOMIC DNA]</scope>
</reference>
<evidence type="ECO:0000313" key="2">
    <source>
        <dbReference type="RefSeq" id="XP_017856620.1"/>
    </source>
</evidence>
<keyword evidence="1" id="KW-1185">Reference proteome</keyword>
<reference evidence="1" key="1">
    <citation type="journal article" date="1997" name="Nucleic Acids Res.">
        <title>tRNAscan-SE: a program for improved detection of transfer RNA genes in genomic sequence.</title>
        <authorList>
            <person name="Lowe T.M."/>
            <person name="Eddy S.R."/>
        </authorList>
    </citation>
    <scope>NUCLEOTIDE SEQUENCE [LARGE SCALE GENOMIC DNA]</scope>
</reference>
<protein>
    <submittedName>
        <fullName evidence="2">Protein bag-of-marbles</fullName>
    </submittedName>
</protein>
<reference evidence="2" key="3">
    <citation type="submission" date="2025-08" db="UniProtKB">
        <authorList>
            <consortium name="RefSeq"/>
        </authorList>
    </citation>
    <scope>IDENTIFICATION</scope>
    <source>
        <tissue evidence="2">Whole organism</tissue>
    </source>
</reference>
<dbReference type="Proteomes" id="UP000694904">
    <property type="component" value="Chromosome 2"/>
</dbReference>
<dbReference type="RefSeq" id="XP_017856620.1">
    <property type="nucleotide sequence ID" value="XM_018001131.1"/>
</dbReference>
<evidence type="ECO:0000313" key="1">
    <source>
        <dbReference type="Proteomes" id="UP000694904"/>
    </source>
</evidence>
<proteinExistence type="predicted"/>